<evidence type="ECO:0000313" key="3">
    <source>
        <dbReference type="Proteomes" id="UP000184063"/>
    </source>
</evidence>
<sequence>MCPWTSSSNSERRKGSDICYHFILSCLVLFLLYDISFNKDLKVIPPSCLHLNNTLVYLHTNYSYTISHQ</sequence>
<reference evidence="3" key="1">
    <citation type="journal article" date="2017" name="Genome Biol.">
        <title>Comparative genomics reveals high biological diversity and specific adaptations in the industrially and medically important fungal genus Aspergillus.</title>
        <authorList>
            <person name="de Vries R.P."/>
            <person name="Riley R."/>
            <person name="Wiebenga A."/>
            <person name="Aguilar-Osorio G."/>
            <person name="Amillis S."/>
            <person name="Uchima C.A."/>
            <person name="Anderluh G."/>
            <person name="Asadollahi M."/>
            <person name="Askin M."/>
            <person name="Barry K."/>
            <person name="Battaglia E."/>
            <person name="Bayram O."/>
            <person name="Benocci T."/>
            <person name="Braus-Stromeyer S.A."/>
            <person name="Caldana C."/>
            <person name="Canovas D."/>
            <person name="Cerqueira G.C."/>
            <person name="Chen F."/>
            <person name="Chen W."/>
            <person name="Choi C."/>
            <person name="Clum A."/>
            <person name="Dos Santos R.A."/>
            <person name="Damasio A.R."/>
            <person name="Diallinas G."/>
            <person name="Emri T."/>
            <person name="Fekete E."/>
            <person name="Flipphi M."/>
            <person name="Freyberg S."/>
            <person name="Gallo A."/>
            <person name="Gournas C."/>
            <person name="Habgood R."/>
            <person name="Hainaut M."/>
            <person name="Harispe M.L."/>
            <person name="Henrissat B."/>
            <person name="Hilden K.S."/>
            <person name="Hope R."/>
            <person name="Hossain A."/>
            <person name="Karabika E."/>
            <person name="Karaffa L."/>
            <person name="Karanyi Z."/>
            <person name="Krasevec N."/>
            <person name="Kuo A."/>
            <person name="Kusch H."/>
            <person name="LaButti K."/>
            <person name="Lagendijk E.L."/>
            <person name="Lapidus A."/>
            <person name="Levasseur A."/>
            <person name="Lindquist E."/>
            <person name="Lipzen A."/>
            <person name="Logrieco A.F."/>
            <person name="MacCabe A."/>
            <person name="Maekelae M.R."/>
            <person name="Malavazi I."/>
            <person name="Melin P."/>
            <person name="Meyer V."/>
            <person name="Mielnichuk N."/>
            <person name="Miskei M."/>
            <person name="Molnar A.P."/>
            <person name="Mule G."/>
            <person name="Ngan C.Y."/>
            <person name="Orejas M."/>
            <person name="Orosz E."/>
            <person name="Ouedraogo J.P."/>
            <person name="Overkamp K.M."/>
            <person name="Park H.-S."/>
            <person name="Perrone G."/>
            <person name="Piumi F."/>
            <person name="Punt P.J."/>
            <person name="Ram A.F."/>
            <person name="Ramon A."/>
            <person name="Rauscher S."/>
            <person name="Record E."/>
            <person name="Riano-Pachon D.M."/>
            <person name="Robert V."/>
            <person name="Roehrig J."/>
            <person name="Ruller R."/>
            <person name="Salamov A."/>
            <person name="Salih N.S."/>
            <person name="Samson R.A."/>
            <person name="Sandor E."/>
            <person name="Sanguinetti M."/>
            <person name="Schuetze T."/>
            <person name="Sepcic K."/>
            <person name="Shelest E."/>
            <person name="Sherlock G."/>
            <person name="Sophianopoulou V."/>
            <person name="Squina F.M."/>
            <person name="Sun H."/>
            <person name="Susca A."/>
            <person name="Todd R.B."/>
            <person name="Tsang A."/>
            <person name="Unkles S.E."/>
            <person name="van de Wiele N."/>
            <person name="van Rossen-Uffink D."/>
            <person name="Oliveira J.V."/>
            <person name="Vesth T.C."/>
            <person name="Visser J."/>
            <person name="Yu J.-H."/>
            <person name="Zhou M."/>
            <person name="Andersen M.R."/>
            <person name="Archer D.B."/>
            <person name="Baker S.E."/>
            <person name="Benoit I."/>
            <person name="Brakhage A.A."/>
            <person name="Braus G.H."/>
            <person name="Fischer R."/>
            <person name="Frisvad J.C."/>
            <person name="Goldman G.H."/>
            <person name="Houbraken J."/>
            <person name="Oakley B."/>
            <person name="Pocsi I."/>
            <person name="Scazzocchio C."/>
            <person name="Seiboth B."/>
            <person name="vanKuyk P.A."/>
            <person name="Wortman J."/>
            <person name="Dyer P.S."/>
            <person name="Grigoriev I.V."/>
        </authorList>
    </citation>
    <scope>NUCLEOTIDE SEQUENCE [LARGE SCALE GENOMIC DNA]</scope>
    <source>
        <strain evidence="3">CBS 106.47</strain>
    </source>
</reference>
<keyword evidence="1" id="KW-0472">Membrane</keyword>
<protein>
    <submittedName>
        <fullName evidence="2">Uncharacterized protein</fullName>
    </submittedName>
</protein>
<dbReference type="EMBL" id="KV878238">
    <property type="protein sequence ID" value="OJZ89065.1"/>
    <property type="molecule type" value="Genomic_DNA"/>
</dbReference>
<feature type="transmembrane region" description="Helical" evidence="1">
    <location>
        <begin position="20"/>
        <end position="37"/>
    </location>
</feature>
<organism evidence="2 3">
    <name type="scientific">Aspergillus luchuensis (strain CBS 106.47)</name>
    <dbReference type="NCBI Taxonomy" id="1137211"/>
    <lineage>
        <taxon>Eukaryota</taxon>
        <taxon>Fungi</taxon>
        <taxon>Dikarya</taxon>
        <taxon>Ascomycota</taxon>
        <taxon>Pezizomycotina</taxon>
        <taxon>Eurotiomycetes</taxon>
        <taxon>Eurotiomycetidae</taxon>
        <taxon>Eurotiales</taxon>
        <taxon>Aspergillaceae</taxon>
        <taxon>Aspergillus</taxon>
        <taxon>Aspergillus subgen. Circumdati</taxon>
    </lineage>
</organism>
<dbReference type="Proteomes" id="UP000184063">
    <property type="component" value="Unassembled WGS sequence"/>
</dbReference>
<keyword evidence="1" id="KW-0812">Transmembrane</keyword>
<name>A0A1M3TQR0_ASPLC</name>
<accession>A0A1M3TQR0</accession>
<evidence type="ECO:0000313" key="2">
    <source>
        <dbReference type="EMBL" id="OJZ89065.1"/>
    </source>
</evidence>
<dbReference type="AlphaFoldDB" id="A0A1M3TQR0"/>
<dbReference type="VEuPathDB" id="FungiDB:ASPFODRAFT_478742"/>
<evidence type="ECO:0000256" key="1">
    <source>
        <dbReference type="SAM" id="Phobius"/>
    </source>
</evidence>
<proteinExistence type="predicted"/>
<keyword evidence="1" id="KW-1133">Transmembrane helix</keyword>
<gene>
    <name evidence="2" type="ORF">ASPFODRAFT_478742</name>
</gene>